<feature type="region of interest" description="Disordered" evidence="1">
    <location>
        <begin position="1"/>
        <end position="28"/>
    </location>
</feature>
<keyword evidence="3" id="KW-1185">Reference proteome</keyword>
<reference evidence="2" key="1">
    <citation type="submission" date="2020-07" db="EMBL/GenBank/DDBJ databases">
        <title>Clarias magur genome sequencing, assembly and annotation.</title>
        <authorList>
            <person name="Kushwaha B."/>
            <person name="Kumar R."/>
            <person name="Das P."/>
            <person name="Joshi C.G."/>
            <person name="Kumar D."/>
            <person name="Nagpure N.S."/>
            <person name="Pandey M."/>
            <person name="Agarwal S."/>
            <person name="Srivastava S."/>
            <person name="Singh M."/>
            <person name="Sahoo L."/>
            <person name="Jayasankar P."/>
            <person name="Meher P.K."/>
            <person name="Koringa P.G."/>
            <person name="Iquebal M.A."/>
            <person name="Das S.P."/>
            <person name="Bit A."/>
            <person name="Patnaik S."/>
            <person name="Patel N."/>
            <person name="Shah T.M."/>
            <person name="Hinsu A."/>
            <person name="Jena J.K."/>
        </authorList>
    </citation>
    <scope>NUCLEOTIDE SEQUENCE</scope>
    <source>
        <strain evidence="2">CIFAMagur01</strain>
        <tissue evidence="2">Testis</tissue>
    </source>
</reference>
<feature type="non-terminal residue" evidence="2">
    <location>
        <position position="52"/>
    </location>
</feature>
<sequence length="52" mass="5559">GALAQALQPGADRGTLKQSQGYVGGNDDDRKTVVELSVRARNEDQSGGIFRR</sequence>
<evidence type="ECO:0000313" key="3">
    <source>
        <dbReference type="Proteomes" id="UP000727407"/>
    </source>
</evidence>
<gene>
    <name evidence="2" type="primary">yipf1</name>
    <name evidence="2" type="ORF">DAT39_003663</name>
</gene>
<evidence type="ECO:0000313" key="2">
    <source>
        <dbReference type="EMBL" id="KAF5906661.1"/>
    </source>
</evidence>
<dbReference type="EMBL" id="QNUK01000030">
    <property type="protein sequence ID" value="KAF5906661.1"/>
    <property type="molecule type" value="Genomic_DNA"/>
</dbReference>
<name>A0A8J4X9E7_CLAMG</name>
<proteinExistence type="predicted"/>
<dbReference type="Proteomes" id="UP000727407">
    <property type="component" value="Unassembled WGS sequence"/>
</dbReference>
<evidence type="ECO:0000256" key="1">
    <source>
        <dbReference type="SAM" id="MobiDB-lite"/>
    </source>
</evidence>
<protein>
    <submittedName>
        <fullName evidence="2">Protein YIPF1</fullName>
    </submittedName>
</protein>
<feature type="non-terminal residue" evidence="2">
    <location>
        <position position="1"/>
    </location>
</feature>
<accession>A0A8J4X9E7</accession>
<organism evidence="2 3">
    <name type="scientific">Clarias magur</name>
    <name type="common">Asian catfish</name>
    <name type="synonym">Macropteronotus magur</name>
    <dbReference type="NCBI Taxonomy" id="1594786"/>
    <lineage>
        <taxon>Eukaryota</taxon>
        <taxon>Metazoa</taxon>
        <taxon>Chordata</taxon>
        <taxon>Craniata</taxon>
        <taxon>Vertebrata</taxon>
        <taxon>Euteleostomi</taxon>
        <taxon>Actinopterygii</taxon>
        <taxon>Neopterygii</taxon>
        <taxon>Teleostei</taxon>
        <taxon>Ostariophysi</taxon>
        <taxon>Siluriformes</taxon>
        <taxon>Clariidae</taxon>
        <taxon>Clarias</taxon>
    </lineage>
</organism>
<comment type="caution">
    <text evidence="2">The sequence shown here is derived from an EMBL/GenBank/DDBJ whole genome shotgun (WGS) entry which is preliminary data.</text>
</comment>
<dbReference type="AlphaFoldDB" id="A0A8J4X9E7"/>